<keyword evidence="10" id="KW-1185">Reference proteome</keyword>
<evidence type="ECO:0000256" key="3">
    <source>
        <dbReference type="ARBA" id="ARBA00023015"/>
    </source>
</evidence>
<dbReference type="SUPFAM" id="SSF57701">
    <property type="entry name" value="Zn2/Cys6 DNA-binding domain"/>
    <property type="match status" value="4"/>
</dbReference>
<dbReference type="Pfam" id="PF00172">
    <property type="entry name" value="Zn_clus"/>
    <property type="match status" value="4"/>
</dbReference>
<evidence type="ECO:0000256" key="2">
    <source>
        <dbReference type="ARBA" id="ARBA00022833"/>
    </source>
</evidence>
<evidence type="ECO:0000313" key="9">
    <source>
        <dbReference type="EMBL" id="KZP19369.1"/>
    </source>
</evidence>
<dbReference type="InterPro" id="IPR036864">
    <property type="entry name" value="Zn2-C6_fun-type_DNA-bd_sf"/>
</dbReference>
<dbReference type="Gene3D" id="4.10.240.10">
    <property type="entry name" value="Zn(2)-C6 fungal-type DNA-binding domain"/>
    <property type="match status" value="4"/>
</dbReference>
<dbReference type="PANTHER" id="PTHR47540">
    <property type="entry name" value="THIAMINE REPRESSIBLE GENES REGULATORY PROTEIN THI5"/>
    <property type="match status" value="1"/>
</dbReference>
<feature type="domain" description="Zn(2)-C6 fungal-type" evidence="8">
    <location>
        <begin position="212"/>
        <end position="239"/>
    </location>
</feature>
<evidence type="ECO:0000256" key="5">
    <source>
        <dbReference type="ARBA" id="ARBA00023163"/>
    </source>
</evidence>
<keyword evidence="5" id="KW-0804">Transcription</keyword>
<evidence type="ECO:0000259" key="8">
    <source>
        <dbReference type="PROSITE" id="PS50048"/>
    </source>
</evidence>
<proteinExistence type="predicted"/>
<organism evidence="9 10">
    <name type="scientific">Athelia psychrophila</name>
    <dbReference type="NCBI Taxonomy" id="1759441"/>
    <lineage>
        <taxon>Eukaryota</taxon>
        <taxon>Fungi</taxon>
        <taxon>Dikarya</taxon>
        <taxon>Basidiomycota</taxon>
        <taxon>Agaricomycotina</taxon>
        <taxon>Agaricomycetes</taxon>
        <taxon>Agaricomycetidae</taxon>
        <taxon>Atheliales</taxon>
        <taxon>Atheliaceae</taxon>
        <taxon>Athelia</taxon>
    </lineage>
</organism>
<evidence type="ECO:0000256" key="6">
    <source>
        <dbReference type="ARBA" id="ARBA00023242"/>
    </source>
</evidence>
<dbReference type="AlphaFoldDB" id="A0A166HYA6"/>
<dbReference type="InterPro" id="IPR001138">
    <property type="entry name" value="Zn2Cys6_DnaBD"/>
</dbReference>
<comment type="subcellular location">
    <subcellularLocation>
        <location evidence="1">Nucleus</location>
    </subcellularLocation>
</comment>
<feature type="compositionally biased region" description="Pro residues" evidence="7">
    <location>
        <begin position="336"/>
        <end position="354"/>
    </location>
</feature>
<dbReference type="SMART" id="SM00066">
    <property type="entry name" value="GAL4"/>
    <property type="match status" value="5"/>
</dbReference>
<dbReference type="GO" id="GO:0005634">
    <property type="term" value="C:nucleus"/>
    <property type="evidence" value="ECO:0007669"/>
    <property type="project" value="UniProtKB-SubCell"/>
</dbReference>
<dbReference type="PANTHER" id="PTHR47540:SF1">
    <property type="entry name" value="ACTIVATOR OF STRESS GENES 1-RELATED"/>
    <property type="match status" value="1"/>
</dbReference>
<dbReference type="GO" id="GO:0043565">
    <property type="term" value="F:sequence-specific DNA binding"/>
    <property type="evidence" value="ECO:0007669"/>
    <property type="project" value="TreeGrafter"/>
</dbReference>
<evidence type="ECO:0000256" key="1">
    <source>
        <dbReference type="ARBA" id="ARBA00004123"/>
    </source>
</evidence>
<protein>
    <recommendedName>
        <fullName evidence="8">Zn(2)-C6 fungal-type domain-containing protein</fullName>
    </recommendedName>
</protein>
<feature type="region of interest" description="Disordered" evidence="7">
    <location>
        <begin position="259"/>
        <end position="425"/>
    </location>
</feature>
<dbReference type="OrthoDB" id="2123952at2759"/>
<dbReference type="STRING" id="436010.A0A166HYA6"/>
<name>A0A166HYA6_9AGAM</name>
<accession>A0A166HYA6</accession>
<keyword evidence="4" id="KW-0238">DNA-binding</keyword>
<dbReference type="GO" id="GO:0008270">
    <property type="term" value="F:zinc ion binding"/>
    <property type="evidence" value="ECO:0007669"/>
    <property type="project" value="InterPro"/>
</dbReference>
<evidence type="ECO:0000256" key="7">
    <source>
        <dbReference type="SAM" id="MobiDB-lite"/>
    </source>
</evidence>
<reference evidence="9 10" key="1">
    <citation type="journal article" date="2016" name="Mol. Biol. Evol.">
        <title>Comparative Genomics of Early-Diverging Mushroom-Forming Fungi Provides Insights into the Origins of Lignocellulose Decay Capabilities.</title>
        <authorList>
            <person name="Nagy L.G."/>
            <person name="Riley R."/>
            <person name="Tritt A."/>
            <person name="Adam C."/>
            <person name="Daum C."/>
            <person name="Floudas D."/>
            <person name="Sun H."/>
            <person name="Yadav J.S."/>
            <person name="Pangilinan J."/>
            <person name="Larsson K.H."/>
            <person name="Matsuura K."/>
            <person name="Barry K."/>
            <person name="Labutti K."/>
            <person name="Kuo R."/>
            <person name="Ohm R.A."/>
            <person name="Bhattacharya S.S."/>
            <person name="Shirouzu T."/>
            <person name="Yoshinaga Y."/>
            <person name="Martin F.M."/>
            <person name="Grigoriev I.V."/>
            <person name="Hibbett D.S."/>
        </authorList>
    </citation>
    <scope>NUCLEOTIDE SEQUENCE [LARGE SCALE GENOMIC DNA]</scope>
    <source>
        <strain evidence="9 10">CBS 109695</strain>
    </source>
</reference>
<feature type="domain" description="Zn(2)-C6 fungal-type" evidence="8">
    <location>
        <begin position="168"/>
        <end position="197"/>
    </location>
</feature>
<dbReference type="GO" id="GO:0045944">
    <property type="term" value="P:positive regulation of transcription by RNA polymerase II"/>
    <property type="evidence" value="ECO:0007669"/>
    <property type="project" value="TreeGrafter"/>
</dbReference>
<feature type="domain" description="Zn(2)-C6 fungal-type" evidence="8">
    <location>
        <begin position="29"/>
        <end position="59"/>
    </location>
</feature>
<keyword evidence="6" id="KW-0539">Nucleus</keyword>
<sequence>MDPNPNPNPNTLFPTSDVWPRRAAKVSKACASCRRDKIRCDGDRPCGGCTKKGYTATQCIDGCDPCRRARVRCEDGKPCARCREMQLECMEEAGPLMRHDSGPGPRVVSGDSMGRSSRAKGGERAKLACQACRRDNKKCEDQRPCARCITRSEECIHMNRGPKLVKLRCECCRKDNKKCEDTRPCKHCIEQNVECVNATRKGRGHGTRVMAACTNCRRDKIRCDGNRPCAACSRKNYECQDRACRACWHKGMESGCTHRNNQGSGTPEPDGSTPQHEHQFVDMNAQGGPPGGPGEMPHPLLPPMGYPPYGYYYPPPGQHPNSHQQPQPHPHQHPYPQHPQQPPHPHQQPLPPPQVFAGPGPSHHQQQSQPHPHMHYGPPPGPYGYYPVIDPRLDPHAHAHPHPPPPPPGSEQIGPGGHHPGPEKQ</sequence>
<dbReference type="PROSITE" id="PS00463">
    <property type="entry name" value="ZN2_CY6_FUNGAL_1"/>
    <property type="match status" value="1"/>
</dbReference>
<dbReference type="PROSITE" id="PS50048">
    <property type="entry name" value="ZN2_CY6_FUNGAL_2"/>
    <property type="match status" value="5"/>
</dbReference>
<keyword evidence="2" id="KW-0862">Zinc</keyword>
<keyword evidence="3" id="KW-0805">Transcription regulation</keyword>
<dbReference type="Proteomes" id="UP000076532">
    <property type="component" value="Unassembled WGS sequence"/>
</dbReference>
<dbReference type="InterPro" id="IPR051711">
    <property type="entry name" value="Stress_Response_Reg"/>
</dbReference>
<feature type="domain" description="Zn(2)-C6 fungal-type" evidence="8">
    <location>
        <begin position="62"/>
        <end position="91"/>
    </location>
</feature>
<dbReference type="EMBL" id="KV417564">
    <property type="protein sequence ID" value="KZP19369.1"/>
    <property type="molecule type" value="Genomic_DNA"/>
</dbReference>
<feature type="compositionally biased region" description="Low complexity" evidence="7">
    <location>
        <begin position="358"/>
        <end position="371"/>
    </location>
</feature>
<evidence type="ECO:0000313" key="10">
    <source>
        <dbReference type="Proteomes" id="UP000076532"/>
    </source>
</evidence>
<dbReference type="GO" id="GO:0000981">
    <property type="term" value="F:DNA-binding transcription factor activity, RNA polymerase II-specific"/>
    <property type="evidence" value="ECO:0007669"/>
    <property type="project" value="InterPro"/>
</dbReference>
<gene>
    <name evidence="9" type="ORF">FIBSPDRAFT_828246</name>
</gene>
<feature type="domain" description="Zn(2)-C6 fungal-type" evidence="8">
    <location>
        <begin position="128"/>
        <end position="157"/>
    </location>
</feature>
<evidence type="ECO:0000256" key="4">
    <source>
        <dbReference type="ARBA" id="ARBA00023125"/>
    </source>
</evidence>
<dbReference type="CDD" id="cd00067">
    <property type="entry name" value="GAL4"/>
    <property type="match status" value="3"/>
</dbReference>